<dbReference type="EMBL" id="AYZO01000014">
    <property type="protein sequence ID" value="KRN12006.1"/>
    <property type="molecule type" value="Genomic_DNA"/>
</dbReference>
<dbReference type="Proteomes" id="UP000009326">
    <property type="component" value="Unassembled WGS sequence"/>
</dbReference>
<evidence type="ECO:0000313" key="3">
    <source>
        <dbReference type="Proteomes" id="UP000009326"/>
    </source>
</evidence>
<accession>I7K0P4</accession>
<dbReference type="PATRIC" id="fig|1423751.3.peg.431"/>
<keyword evidence="4" id="KW-1185">Reference proteome</keyword>
<protein>
    <submittedName>
        <fullName evidence="1">Orf153 gp</fullName>
    </submittedName>
</protein>
<evidence type="ECO:0000313" key="4">
    <source>
        <dbReference type="Proteomes" id="UP000051521"/>
    </source>
</evidence>
<sequence>MADSLEKQLNDFAKGLDKLLPSTAQKQMAVEAGAEVLRNAIASTAKRKHYSKHNDEVYGHMADNVIIQRSNSEGIKNGTAIVGWKNYRHAANAMYTNDGTVKIVGDHWLEVVREENKEAVFAVQKEILRKAMKS</sequence>
<evidence type="ECO:0000313" key="1">
    <source>
        <dbReference type="EMBL" id="CCI86980.1"/>
    </source>
</evidence>
<organism evidence="1 3">
    <name type="scientific">Lactobacillus gigeriorum DSM 23908 = CRBIP 24.85</name>
    <dbReference type="NCBI Taxonomy" id="1423751"/>
    <lineage>
        <taxon>Bacteria</taxon>
        <taxon>Bacillati</taxon>
        <taxon>Bacillota</taxon>
        <taxon>Bacilli</taxon>
        <taxon>Lactobacillales</taxon>
        <taxon>Lactobacillaceae</taxon>
        <taxon>Lactobacillus</taxon>
    </lineage>
</organism>
<gene>
    <name evidence="1" type="ORF">BN52_01350</name>
    <name evidence="2" type="ORF">FC38_GL000409</name>
</gene>
<dbReference type="RefSeq" id="WP_008473076.1">
    <property type="nucleotide sequence ID" value="NZ_AYZO01000014.1"/>
</dbReference>
<dbReference type="AlphaFoldDB" id="I7K0P4"/>
<comment type="caution">
    <text evidence="1">The sequence shown here is derived from an EMBL/GenBank/DDBJ whole genome shotgun (WGS) entry which is preliminary data.</text>
</comment>
<dbReference type="OrthoDB" id="2146187at2"/>
<name>I7K0P4_9LACO</name>
<reference evidence="2 4" key="2">
    <citation type="journal article" date="2015" name="Genome Announc.">
        <title>Expanding the biotechnology potential of lactobacilli through comparative genomics of 213 strains and associated genera.</title>
        <authorList>
            <person name="Sun Z."/>
            <person name="Harris H.M."/>
            <person name="McCann A."/>
            <person name="Guo C."/>
            <person name="Argimon S."/>
            <person name="Zhang W."/>
            <person name="Yang X."/>
            <person name="Jeffery I.B."/>
            <person name="Cooney J.C."/>
            <person name="Kagawa T.F."/>
            <person name="Liu W."/>
            <person name="Song Y."/>
            <person name="Salvetti E."/>
            <person name="Wrobel A."/>
            <person name="Rasinkangas P."/>
            <person name="Parkhill J."/>
            <person name="Rea M.C."/>
            <person name="O'Sullivan O."/>
            <person name="Ritari J."/>
            <person name="Douillard F.P."/>
            <person name="Paul Ross R."/>
            <person name="Yang R."/>
            <person name="Briner A.E."/>
            <person name="Felis G.E."/>
            <person name="de Vos W.M."/>
            <person name="Barrangou R."/>
            <person name="Klaenhammer T.R."/>
            <person name="Caufield P.W."/>
            <person name="Cui Y."/>
            <person name="Zhang H."/>
            <person name="O'Toole P.W."/>
        </authorList>
    </citation>
    <scope>NUCLEOTIDE SEQUENCE [LARGE SCALE GENOMIC DNA]</scope>
    <source>
        <strain evidence="2 4">DSM 23908</strain>
    </source>
</reference>
<dbReference type="EMBL" id="CAKC01000044">
    <property type="protein sequence ID" value="CCI86980.1"/>
    <property type="molecule type" value="Genomic_DNA"/>
</dbReference>
<evidence type="ECO:0000313" key="2">
    <source>
        <dbReference type="EMBL" id="KRN12006.1"/>
    </source>
</evidence>
<proteinExistence type="predicted"/>
<reference evidence="1 3" key="1">
    <citation type="submission" date="2012-06" db="EMBL/GenBank/DDBJ databases">
        <title>Draft genome sequence of Lactobacillus gigeriorum CRBIP 24.85T, isolated from chicken crop.</title>
        <authorList>
            <person name="Cousin S."/>
            <person name="Ma L."/>
            <person name="Creno S."/>
            <person name="Clermont D."/>
            <person name="Loux V."/>
            <person name="Bizet C."/>
            <person name="Bouchier C."/>
        </authorList>
    </citation>
    <scope>NUCLEOTIDE SEQUENCE [LARGE SCALE GENOMIC DNA]</scope>
    <source>
        <strain evidence="3">CRBIP 24.85T</strain>
        <strain evidence="1">Type strain: CRBIP 24.85</strain>
    </source>
</reference>
<dbReference type="Proteomes" id="UP000051521">
    <property type="component" value="Unassembled WGS sequence"/>
</dbReference>
<dbReference type="STRING" id="1423751.FC38_GL000409"/>